<name>A0AAN7PQD0_9EURO</name>
<dbReference type="EMBL" id="JAVRRJ010000012">
    <property type="protein sequence ID" value="KAK5080725.1"/>
    <property type="molecule type" value="Genomic_DNA"/>
</dbReference>
<evidence type="ECO:0000313" key="1">
    <source>
        <dbReference type="EMBL" id="KAK5080725.1"/>
    </source>
</evidence>
<evidence type="ECO:0000313" key="2">
    <source>
        <dbReference type="Proteomes" id="UP001309876"/>
    </source>
</evidence>
<accession>A0AAN7PQD0</accession>
<dbReference type="Proteomes" id="UP001309876">
    <property type="component" value="Unassembled WGS sequence"/>
</dbReference>
<proteinExistence type="predicted"/>
<sequence length="497" mass="56136">MDLRRHKLGDLYGPVAVSDDGVGIFGDIYGPLILQIKYASFVLSDSAKDTLGGSGSAEPPLRLRGLQIQPWLNVKEEKDKFRTAHEKSATTQATKYKLRLMRQYLSEAQRSRIPWTTNKKFVSISKRQYKPSPTSIVQLLPQFEFADRAMKAVDACMACLKMETFRASVFRRSQVWEVIDTYIKAKMWLGIGSFQKAVAALNVASQKAGLIFYEPTLDHLILSLVIILDKQNPQEHERGVHRARLLSELASICYKEFGKFHPLTYLLRIGQLARKQAAVYWQPLVCHYAFDVVGADVSTNNLATFTQGVTAKFNAGGLRLLHEWSDWDGIARYAEKVKKIHTQPRQANLDLALYLDFILAETAIFHGRHAEGIQALQTISSNTQVTGIRIDAMMRLSQIYSQTGDEDKSSKYVHSAFLAGLDYFGPRHAYLTHMFRNLQDYLAFYKQREGREAWLSQYPSLAQLIAFTAAANDGNVTGRMHGVQERSAKTQNDDLGN</sequence>
<gene>
    <name evidence="1" type="ORF">LTR05_008429</name>
</gene>
<reference evidence="1 2" key="1">
    <citation type="submission" date="2023-08" db="EMBL/GenBank/DDBJ databases">
        <title>Black Yeasts Isolated from many extreme environments.</title>
        <authorList>
            <person name="Coleine C."/>
            <person name="Stajich J.E."/>
            <person name="Selbmann L."/>
        </authorList>
    </citation>
    <scope>NUCLEOTIDE SEQUENCE [LARGE SCALE GENOMIC DNA]</scope>
    <source>
        <strain evidence="1 2">CCFEE 5910</strain>
    </source>
</reference>
<comment type="caution">
    <text evidence="1">The sequence shown here is derived from an EMBL/GenBank/DDBJ whole genome shotgun (WGS) entry which is preliminary data.</text>
</comment>
<protein>
    <submittedName>
        <fullName evidence="1">Uncharacterized protein</fullName>
    </submittedName>
</protein>
<organism evidence="1 2">
    <name type="scientific">Lithohypha guttulata</name>
    <dbReference type="NCBI Taxonomy" id="1690604"/>
    <lineage>
        <taxon>Eukaryota</taxon>
        <taxon>Fungi</taxon>
        <taxon>Dikarya</taxon>
        <taxon>Ascomycota</taxon>
        <taxon>Pezizomycotina</taxon>
        <taxon>Eurotiomycetes</taxon>
        <taxon>Chaetothyriomycetidae</taxon>
        <taxon>Chaetothyriales</taxon>
        <taxon>Trichomeriaceae</taxon>
        <taxon>Lithohypha</taxon>
    </lineage>
</organism>
<keyword evidence="2" id="KW-1185">Reference proteome</keyword>
<dbReference type="AlphaFoldDB" id="A0AAN7PQD0"/>